<dbReference type="RefSeq" id="XP_029238711.1">
    <property type="nucleotide sequence ID" value="XM_029381447.1"/>
</dbReference>
<dbReference type="Proteomes" id="UP000283634">
    <property type="component" value="Unassembled WGS sequence"/>
</dbReference>
<protein>
    <recommendedName>
        <fullName evidence="5">Abnormal spindle-like microcephaly-associated protein ASH domain-containing protein</fullName>
    </recommendedName>
</protein>
<organism evidence="3 4">
    <name type="scientific">Trypanosoma rangeli</name>
    <dbReference type="NCBI Taxonomy" id="5698"/>
    <lineage>
        <taxon>Eukaryota</taxon>
        <taxon>Discoba</taxon>
        <taxon>Euglenozoa</taxon>
        <taxon>Kinetoplastea</taxon>
        <taxon>Metakinetoplastina</taxon>
        <taxon>Trypanosomatida</taxon>
        <taxon>Trypanosomatidae</taxon>
        <taxon>Trypanosoma</taxon>
        <taxon>Herpetosoma</taxon>
    </lineage>
</organism>
<dbReference type="Pfam" id="PF24798">
    <property type="entry name" value="Ig-CFAP74_4th"/>
    <property type="match status" value="1"/>
</dbReference>
<evidence type="ECO:0000313" key="4">
    <source>
        <dbReference type="Proteomes" id="UP000283634"/>
    </source>
</evidence>
<dbReference type="GeneID" id="40328456"/>
<evidence type="ECO:0000259" key="2">
    <source>
        <dbReference type="Pfam" id="PF24798"/>
    </source>
</evidence>
<dbReference type="OrthoDB" id="545169at2759"/>
<dbReference type="Pfam" id="PF24771">
    <property type="entry name" value="Ig_CFAP74_1st"/>
    <property type="match status" value="1"/>
</dbReference>
<feature type="domain" description="CFAP74 fourth Ig-like" evidence="2">
    <location>
        <begin position="398"/>
        <end position="490"/>
    </location>
</feature>
<keyword evidence="4" id="KW-1185">Reference proteome</keyword>
<dbReference type="InterPro" id="IPR013783">
    <property type="entry name" value="Ig-like_fold"/>
</dbReference>
<proteinExistence type="predicted"/>
<evidence type="ECO:0008006" key="5">
    <source>
        <dbReference type="Google" id="ProtNLM"/>
    </source>
</evidence>
<dbReference type="InterPro" id="IPR056307">
    <property type="entry name" value="Ig-CFAP74_3rd"/>
</dbReference>
<name>A0A422NJ34_TRYRA</name>
<comment type="caution">
    <text evidence="3">The sequence shown here is derived from an EMBL/GenBank/DDBJ whole genome shotgun (WGS) entry which is preliminary data.</text>
</comment>
<dbReference type="VEuPathDB" id="TriTrypDB:TRSC58_02600"/>
<dbReference type="AlphaFoldDB" id="A0A422NJ34"/>
<dbReference type="OMA" id="FRIQCCL"/>
<accession>A0A422NJ34</accession>
<dbReference type="Pfam" id="PF24778">
    <property type="entry name" value="Ig-CFAP74_3rd"/>
    <property type="match status" value="1"/>
</dbReference>
<dbReference type="PANTHER" id="PTHR22538:SF0">
    <property type="entry name" value="CILIA- AND FLAGELLA-ASSOCIATED PROTEIN 74"/>
    <property type="match status" value="1"/>
</dbReference>
<sequence length="1060" mass="117306">MEIDSTMDFLAYEDGTLRDERYRNVDVAEEPICKPKKVYHEESKLTVSGLHGVEEVAQQDGVLGFICTPKSVYFENITVGTTYTVVVSLTNCTNRPVSFRVLPISMKYRDVLRTDYVLPPKISTGLSWKVRVIFTPGENEDLETAIGFRTEDGLFFVPVKAYRKRSCISVDPECLDFGVVIFGEKSTRVLTLRNDGALAAKVFISGSLRKWTEVFHKDLQSDNYIPVLSITPVAYQLLVNPFSACHLEVAFSPNEEITMDETIELRYDSDGRTHIKSVSVKGSGGSLPVYISSASEIDFNWCFYENTYCEKIVITNATNVSVTVIPEISSTLASSVMFSPKTACIQANDTFDLYILFTPSRGMTPTVFSVIKMTVSGQASPISVTLKAQLTERGFALETNKLNFGTSGMREEIILPLKIRNISDLPQRLGFLKLPENVHIKPFQTLTLLPKEVFEFKVGVISPTLGHYTQVIKITNEYGDSRSVQLTGCGRKNSLRFLRPCLSLPACPLGGEMNCTTLLENIGSAPQSFCLSLPSNALRVSPSSGVISPGKTIAIVVIFRPPEPHPVPVAIEENVSRSIVKGSLKKRKERECSNEVAGSVDQNLVSLDALYMDWESNSIGEEWCRTSTFFVKCKGNTEREKFLILLQVNCTVVKPNLVARCLSRVVPKLVVQRESSKRISKKNLPLKNIIEEPPLVGVSSSGTCLDIEFGEVPLKQLSEKTCCLQYIGKGVINLQVRPINTLSPFHIVKLPPVKLSQNEECAIGIRFIPTEYGNFRDTITITSATANDITLFLSGVCRPADLLITRESNISGDRPQSVDQFLFDTVLAGQENCQSLYLHNLTSLPVKVTAKLFSPEGEELKWPEAHSFIIESDQFSIPANCKVTTRLIFCPRVVGSLCASLHLNAGVYHHTILLKGRASEKSVFFTFPEQTTQMAENSSVLCTGLQSDMFPVEGSYAAYPIQILCAPEERRTIIVGGVKLGAHFECTVTGWSESYLENGWKLDPMKVSVPSGGQAIFSLSYNPKREIGDVSFCTFSFITKSSEALAETKCHVRCTGTMKP</sequence>
<gene>
    <name evidence="3" type="ORF">TraAM80_04523</name>
</gene>
<dbReference type="InterPro" id="IPR056310">
    <property type="entry name" value="Ig-CFAP74_4th"/>
</dbReference>
<dbReference type="Gene3D" id="2.60.40.10">
    <property type="entry name" value="Immunoglobulins"/>
    <property type="match status" value="6"/>
</dbReference>
<evidence type="ECO:0000259" key="1">
    <source>
        <dbReference type="Pfam" id="PF24778"/>
    </source>
</evidence>
<feature type="domain" description="CFAP74 third Ig-like" evidence="1">
    <location>
        <begin position="294"/>
        <end position="396"/>
    </location>
</feature>
<evidence type="ECO:0000313" key="3">
    <source>
        <dbReference type="EMBL" id="RNF05483.1"/>
    </source>
</evidence>
<reference evidence="3 4" key="1">
    <citation type="journal article" date="2018" name="BMC Genomics">
        <title>Genomic comparison of Trypanosoma conorhini and Trypanosoma rangeli to Trypanosoma cruzi strains of high and low virulence.</title>
        <authorList>
            <person name="Bradwell K.R."/>
            <person name="Koparde V.N."/>
            <person name="Matveyev A.V."/>
            <person name="Serrano M.G."/>
            <person name="Alves J.M."/>
            <person name="Parikh H."/>
            <person name="Huang B."/>
            <person name="Lee V."/>
            <person name="Espinosa-Alvarez O."/>
            <person name="Ortiz P.A."/>
            <person name="Costa-Martins A.G."/>
            <person name="Teixeira M.M."/>
            <person name="Buck G.A."/>
        </authorList>
    </citation>
    <scope>NUCLEOTIDE SEQUENCE [LARGE SCALE GENOMIC DNA]</scope>
    <source>
        <strain evidence="3 4">AM80</strain>
    </source>
</reference>
<dbReference type="EMBL" id="MKGL01000133">
    <property type="protein sequence ID" value="RNF05483.1"/>
    <property type="molecule type" value="Genomic_DNA"/>
</dbReference>
<dbReference type="PANTHER" id="PTHR22538">
    <property type="entry name" value="CILIA- AND FLAGELLA-ASSOCIATED PROTEIN 74"/>
    <property type="match status" value="1"/>
</dbReference>